<feature type="compositionally biased region" description="Basic and acidic residues" evidence="8">
    <location>
        <begin position="26"/>
        <end position="36"/>
    </location>
</feature>
<evidence type="ECO:0000256" key="9">
    <source>
        <dbReference type="SAM" id="Phobius"/>
    </source>
</evidence>
<evidence type="ECO:0000256" key="5">
    <source>
        <dbReference type="ARBA" id="ARBA00022989"/>
    </source>
</evidence>
<keyword evidence="5 9" id="KW-1133">Transmembrane helix</keyword>
<dbReference type="PANTHER" id="PTHR42718:SF39">
    <property type="entry name" value="ACTINORHODIN TRANSPORTER-RELATED"/>
    <property type="match status" value="1"/>
</dbReference>
<reference evidence="11 12" key="1">
    <citation type="submission" date="2024-10" db="EMBL/GenBank/DDBJ databases">
        <title>The Natural Products Discovery Center: Release of the First 8490 Sequenced Strains for Exploring Actinobacteria Biosynthetic Diversity.</title>
        <authorList>
            <person name="Kalkreuter E."/>
            <person name="Kautsar S.A."/>
            <person name="Yang D."/>
            <person name="Bader C.D."/>
            <person name="Teijaro C.N."/>
            <person name="Fluegel L."/>
            <person name="Davis C.M."/>
            <person name="Simpson J.R."/>
            <person name="Lauterbach L."/>
            <person name="Steele A.D."/>
            <person name="Gui C."/>
            <person name="Meng S."/>
            <person name="Li G."/>
            <person name="Viehrig K."/>
            <person name="Ye F."/>
            <person name="Su P."/>
            <person name="Kiefer A.F."/>
            <person name="Nichols A."/>
            <person name="Cepeda A.J."/>
            <person name="Yan W."/>
            <person name="Fan B."/>
            <person name="Jiang Y."/>
            <person name="Adhikari A."/>
            <person name="Zheng C.-J."/>
            <person name="Schuster L."/>
            <person name="Cowan T.M."/>
            <person name="Smanski M.J."/>
            <person name="Chevrette M.G."/>
            <person name="De Carvalho L.P.S."/>
            <person name="Shen B."/>
        </authorList>
    </citation>
    <scope>NUCLEOTIDE SEQUENCE [LARGE SCALE GENOMIC DNA]</scope>
    <source>
        <strain evidence="11 12">NPDC053399</strain>
    </source>
</reference>
<dbReference type="PROSITE" id="PS50850">
    <property type="entry name" value="MFS"/>
    <property type="match status" value="1"/>
</dbReference>
<dbReference type="InterPro" id="IPR011701">
    <property type="entry name" value="MFS"/>
</dbReference>
<feature type="transmembrane region" description="Helical" evidence="9">
    <location>
        <begin position="408"/>
        <end position="429"/>
    </location>
</feature>
<feature type="transmembrane region" description="Helical" evidence="9">
    <location>
        <begin position="441"/>
        <end position="463"/>
    </location>
</feature>
<feature type="transmembrane region" description="Helical" evidence="9">
    <location>
        <begin position="177"/>
        <end position="199"/>
    </location>
</feature>
<dbReference type="InterPro" id="IPR004638">
    <property type="entry name" value="EmrB-like"/>
</dbReference>
<feature type="transmembrane region" description="Helical" evidence="9">
    <location>
        <begin position="308"/>
        <end position="333"/>
    </location>
</feature>
<evidence type="ECO:0000256" key="7">
    <source>
        <dbReference type="ARBA" id="ARBA00023251"/>
    </source>
</evidence>
<keyword evidence="4 9" id="KW-0812">Transmembrane</keyword>
<organism evidence="11 12">
    <name type="scientific">Streptomyces fildesensis</name>
    <dbReference type="NCBI Taxonomy" id="375757"/>
    <lineage>
        <taxon>Bacteria</taxon>
        <taxon>Bacillati</taxon>
        <taxon>Actinomycetota</taxon>
        <taxon>Actinomycetes</taxon>
        <taxon>Kitasatosporales</taxon>
        <taxon>Streptomycetaceae</taxon>
        <taxon>Streptomyces</taxon>
    </lineage>
</organism>
<feature type="domain" description="Major facilitator superfamily (MFS) profile" evidence="10">
    <location>
        <begin position="53"/>
        <end position="501"/>
    </location>
</feature>
<proteinExistence type="predicted"/>
<dbReference type="Gene3D" id="1.20.1250.20">
    <property type="entry name" value="MFS general substrate transporter like domains"/>
    <property type="match status" value="1"/>
</dbReference>
<protein>
    <submittedName>
        <fullName evidence="11">DHA2 family efflux MFS transporter permease subunit</fullName>
    </submittedName>
</protein>
<accession>A0ABW8C119</accession>
<dbReference type="InterPro" id="IPR020846">
    <property type="entry name" value="MFS_dom"/>
</dbReference>
<feature type="transmembrane region" description="Helical" evidence="9">
    <location>
        <begin position="244"/>
        <end position="262"/>
    </location>
</feature>
<feature type="transmembrane region" description="Helical" evidence="9">
    <location>
        <begin position="211"/>
        <end position="232"/>
    </location>
</feature>
<evidence type="ECO:0000259" key="10">
    <source>
        <dbReference type="PROSITE" id="PS50850"/>
    </source>
</evidence>
<dbReference type="NCBIfam" id="TIGR00711">
    <property type="entry name" value="efflux_EmrB"/>
    <property type="match status" value="1"/>
</dbReference>
<feature type="transmembrane region" description="Helical" evidence="9">
    <location>
        <begin position="374"/>
        <end position="396"/>
    </location>
</feature>
<feature type="region of interest" description="Disordered" evidence="8">
    <location>
        <begin position="1"/>
        <end position="44"/>
    </location>
</feature>
<evidence type="ECO:0000256" key="1">
    <source>
        <dbReference type="ARBA" id="ARBA00004651"/>
    </source>
</evidence>
<dbReference type="Proteomes" id="UP001614394">
    <property type="component" value="Unassembled WGS sequence"/>
</dbReference>
<feature type="transmembrane region" description="Helical" evidence="9">
    <location>
        <begin position="119"/>
        <end position="138"/>
    </location>
</feature>
<keyword evidence="12" id="KW-1185">Reference proteome</keyword>
<keyword evidence="3" id="KW-1003">Cell membrane</keyword>
<feature type="transmembrane region" description="Helical" evidence="9">
    <location>
        <begin position="268"/>
        <end position="287"/>
    </location>
</feature>
<keyword evidence="7" id="KW-0046">Antibiotic resistance</keyword>
<comment type="caution">
    <text evidence="11">The sequence shown here is derived from an EMBL/GenBank/DDBJ whole genome shotgun (WGS) entry which is preliminary data.</text>
</comment>
<dbReference type="Pfam" id="PF07690">
    <property type="entry name" value="MFS_1"/>
    <property type="match status" value="1"/>
</dbReference>
<dbReference type="CDD" id="cd17321">
    <property type="entry name" value="MFS_MMR_MDR_like"/>
    <property type="match status" value="1"/>
</dbReference>
<feature type="transmembrane region" description="Helical" evidence="9">
    <location>
        <begin position="144"/>
        <end position="165"/>
    </location>
</feature>
<feature type="transmembrane region" description="Helical" evidence="9">
    <location>
        <begin position="345"/>
        <end position="367"/>
    </location>
</feature>
<keyword evidence="2" id="KW-0813">Transport</keyword>
<comment type="subcellular location">
    <subcellularLocation>
        <location evidence="1">Cell membrane</location>
        <topology evidence="1">Multi-pass membrane protein</topology>
    </subcellularLocation>
</comment>
<keyword evidence="6 9" id="KW-0472">Membrane</keyword>
<dbReference type="SUPFAM" id="SSF103473">
    <property type="entry name" value="MFS general substrate transporter"/>
    <property type="match status" value="1"/>
</dbReference>
<dbReference type="PANTHER" id="PTHR42718">
    <property type="entry name" value="MAJOR FACILITATOR SUPERFAMILY MULTIDRUG TRANSPORTER MFSC"/>
    <property type="match status" value="1"/>
</dbReference>
<evidence type="ECO:0000256" key="8">
    <source>
        <dbReference type="SAM" id="MobiDB-lite"/>
    </source>
</evidence>
<feature type="transmembrane region" description="Helical" evidence="9">
    <location>
        <begin position="475"/>
        <end position="495"/>
    </location>
</feature>
<feature type="transmembrane region" description="Helical" evidence="9">
    <location>
        <begin position="90"/>
        <end position="107"/>
    </location>
</feature>
<evidence type="ECO:0000256" key="4">
    <source>
        <dbReference type="ARBA" id="ARBA00022692"/>
    </source>
</evidence>
<dbReference type="InterPro" id="IPR036259">
    <property type="entry name" value="MFS_trans_sf"/>
</dbReference>
<evidence type="ECO:0000256" key="3">
    <source>
        <dbReference type="ARBA" id="ARBA00022475"/>
    </source>
</evidence>
<evidence type="ECO:0000313" key="12">
    <source>
        <dbReference type="Proteomes" id="UP001614394"/>
    </source>
</evidence>
<evidence type="ECO:0000256" key="6">
    <source>
        <dbReference type="ARBA" id="ARBA00023136"/>
    </source>
</evidence>
<gene>
    <name evidence="11" type="ORF">ACIGXA_06305</name>
</gene>
<evidence type="ECO:0000256" key="2">
    <source>
        <dbReference type="ARBA" id="ARBA00022448"/>
    </source>
</evidence>
<sequence length="505" mass="51776">MELSMPPSEPNAAAQPIPSPTPSPDRSPDPSPKRSPDPSPAEAPTPHPYRWLVLAVVLLAEVMDLLDATITSVAAPAIAADLGGGPDVTQWLQAAYTLPFAVLLVTAGRLGDRFGRRRLFLLGAAGFTLASGLCALAPGPGWLIAARVLQGALGALLIPQGFGILKEVFPAAELPRALGLFGPVMGLCAVGGPVVGGVLTQADAFGAGWRLIFLVNVPLGLAAWAGAARWIPRDTPTAGQRLDLPGMLLVGAASAALVYPLVQGRELGWPVWSLVLAAAGPVGFWLFTRYQLRRPSPLVHPSLLRNRGYTSGILVAVAFFASFTGLMLVLSVFLQGPLGLSPQNAGLSIAPLALGIAITAGPAGALAQRRGRTVIQAGIVLTSVGLAVLGGTALWSGSSVDTWRLLPGTFVAGLGMGMVIPPLFDVILADVSTAEVGSASGVLNAVQQLANAIGVALLVTAYSAFTDHGRSPTTALAGTAALTVTLLAGALLLSFRLPERARPEA</sequence>
<dbReference type="Gene3D" id="1.20.1720.10">
    <property type="entry name" value="Multidrug resistance protein D"/>
    <property type="match status" value="1"/>
</dbReference>
<evidence type="ECO:0000313" key="11">
    <source>
        <dbReference type="EMBL" id="MFI9100117.1"/>
    </source>
</evidence>
<name>A0ABW8C119_9ACTN</name>
<dbReference type="EMBL" id="JBITYG010000002">
    <property type="protein sequence ID" value="MFI9100117.1"/>
    <property type="molecule type" value="Genomic_DNA"/>
</dbReference>
<dbReference type="RefSeq" id="WP_399645005.1">
    <property type="nucleotide sequence ID" value="NZ_JBITYG010000002.1"/>
</dbReference>